<dbReference type="eggNOG" id="COG1214">
    <property type="taxonomic scope" value="Bacteria"/>
</dbReference>
<dbReference type="AlphaFoldDB" id="A0A062U942"/>
<dbReference type="NCBIfam" id="TIGR03725">
    <property type="entry name" value="T6A_YeaZ"/>
    <property type="match status" value="1"/>
</dbReference>
<dbReference type="EMBL" id="AWFF01000033">
    <property type="protein sequence ID" value="KCZ54812.1"/>
    <property type="molecule type" value="Genomic_DNA"/>
</dbReference>
<dbReference type="PANTHER" id="PTHR11735:SF11">
    <property type="entry name" value="TRNA THREONYLCARBAMOYLADENOSINE BIOSYNTHESIS PROTEIN TSAB"/>
    <property type="match status" value="1"/>
</dbReference>
<dbReference type="InterPro" id="IPR022496">
    <property type="entry name" value="T6A_TsaB"/>
</dbReference>
<dbReference type="OrthoDB" id="9809995at2"/>
<dbReference type="PATRIC" id="fig|1280946.3.peg.1584"/>
<proteinExistence type="predicted"/>
<dbReference type="Gene3D" id="3.30.420.40">
    <property type="match status" value="1"/>
</dbReference>
<dbReference type="PANTHER" id="PTHR11735">
    <property type="entry name" value="TRNA N6-ADENOSINE THREONYLCARBAMOYLTRANSFERASE"/>
    <property type="match status" value="1"/>
</dbReference>
<comment type="caution">
    <text evidence="2">The sequence shown here is derived from an EMBL/GenBank/DDBJ whole genome shotgun (WGS) entry which is preliminary data.</text>
</comment>
<dbReference type="GO" id="GO:0002949">
    <property type="term" value="P:tRNA threonylcarbamoyladenosine modification"/>
    <property type="evidence" value="ECO:0007669"/>
    <property type="project" value="InterPro"/>
</dbReference>
<evidence type="ECO:0000313" key="2">
    <source>
        <dbReference type="EMBL" id="KCZ54812.1"/>
    </source>
</evidence>
<accession>A0A062U942</accession>
<dbReference type="InterPro" id="IPR043129">
    <property type="entry name" value="ATPase_NBD"/>
</dbReference>
<dbReference type="Pfam" id="PF00814">
    <property type="entry name" value="TsaD"/>
    <property type="match status" value="1"/>
</dbReference>
<evidence type="ECO:0000259" key="1">
    <source>
        <dbReference type="Pfam" id="PF00814"/>
    </source>
</evidence>
<dbReference type="GO" id="GO:0005829">
    <property type="term" value="C:cytosol"/>
    <property type="evidence" value="ECO:0007669"/>
    <property type="project" value="TreeGrafter"/>
</dbReference>
<organism evidence="2 3">
    <name type="scientific">Hyphomonas beringensis</name>
    <dbReference type="NCBI Taxonomy" id="1280946"/>
    <lineage>
        <taxon>Bacteria</taxon>
        <taxon>Pseudomonadati</taxon>
        <taxon>Pseudomonadota</taxon>
        <taxon>Alphaproteobacteria</taxon>
        <taxon>Hyphomonadales</taxon>
        <taxon>Hyphomonadaceae</taxon>
        <taxon>Hyphomonas</taxon>
    </lineage>
</organism>
<dbReference type="InterPro" id="IPR000905">
    <property type="entry name" value="Gcp-like_dom"/>
</dbReference>
<protein>
    <recommendedName>
        <fullName evidence="1">Gcp-like domain-containing protein</fullName>
    </recommendedName>
</protein>
<gene>
    <name evidence="2" type="ORF">HY29_12875</name>
</gene>
<sequence>MIVLGLNTAFTAMEAALVRDGEIIADARETMARGQDKALPGFVERLLAEGGVTLDDVDRIAVVTGPGSFTGIRIGVAYARGLALVTEAPCIGVSSIEAGIPTGMEDTALGALMAQKRPPDQTWWVQGVSENKGIADTIEIGLEELKAMLVGFHAPVFMQGAEALGEDLAGKLDIRPLTPSAITAALKAPLFDPAKHLPAPVYARDPDATLPEPRK</sequence>
<dbReference type="SUPFAM" id="SSF53067">
    <property type="entry name" value="Actin-like ATPase domain"/>
    <property type="match status" value="1"/>
</dbReference>
<reference evidence="2 3" key="1">
    <citation type="journal article" date="2014" name="Antonie Van Leeuwenhoek">
        <title>Hyphomonas beringensis sp. nov. and Hyphomonas chukchiensis sp. nov., isolated from surface seawater of the Bering Sea and Chukchi Sea.</title>
        <authorList>
            <person name="Li C."/>
            <person name="Lai Q."/>
            <person name="Li G."/>
            <person name="Dong C."/>
            <person name="Wang J."/>
            <person name="Liao Y."/>
            <person name="Shao Z."/>
        </authorList>
    </citation>
    <scope>NUCLEOTIDE SEQUENCE [LARGE SCALE GENOMIC DNA]</scope>
    <source>
        <strain evidence="2 3">25B14_1</strain>
    </source>
</reference>
<dbReference type="Proteomes" id="UP000027037">
    <property type="component" value="Unassembled WGS sequence"/>
</dbReference>
<dbReference type="STRING" id="1280946.HY29_12875"/>
<dbReference type="RefSeq" id="WP_051601287.1">
    <property type="nucleotide sequence ID" value="NZ_AWFF01000033.1"/>
</dbReference>
<feature type="domain" description="Gcp-like" evidence="1">
    <location>
        <begin position="32"/>
        <end position="104"/>
    </location>
</feature>
<evidence type="ECO:0000313" key="3">
    <source>
        <dbReference type="Proteomes" id="UP000027037"/>
    </source>
</evidence>
<name>A0A062U942_9PROT</name>
<keyword evidence="3" id="KW-1185">Reference proteome</keyword>